<evidence type="ECO:0000256" key="3">
    <source>
        <dbReference type="ARBA" id="ARBA00022989"/>
    </source>
</evidence>
<evidence type="ECO:0000256" key="1">
    <source>
        <dbReference type="ARBA" id="ARBA00004141"/>
    </source>
</evidence>
<evidence type="ECO:0000259" key="8">
    <source>
        <dbReference type="PROSITE" id="PS50261"/>
    </source>
</evidence>
<dbReference type="OrthoDB" id="5978087at2759"/>
<evidence type="ECO:0000256" key="6">
    <source>
        <dbReference type="SAM" id="Phobius"/>
    </source>
</evidence>
<gene>
    <name evidence="10" type="ORF">pdam_00010984</name>
</gene>
<feature type="domain" description="SMB" evidence="9">
    <location>
        <begin position="88"/>
        <end position="136"/>
    </location>
</feature>
<feature type="transmembrane region" description="Helical" evidence="6">
    <location>
        <begin position="568"/>
        <end position="589"/>
    </location>
</feature>
<evidence type="ECO:0000313" key="10">
    <source>
        <dbReference type="EMBL" id="RMX48411.1"/>
    </source>
</evidence>
<feature type="transmembrane region" description="Helical" evidence="6">
    <location>
        <begin position="609"/>
        <end position="634"/>
    </location>
</feature>
<proteinExistence type="predicted"/>
<keyword evidence="4 6" id="KW-0472">Membrane</keyword>
<dbReference type="Pfam" id="PF00002">
    <property type="entry name" value="7tm_2"/>
    <property type="match status" value="1"/>
</dbReference>
<comment type="caution">
    <text evidence="10">The sequence shown here is derived from an EMBL/GenBank/DDBJ whole genome shotgun (WGS) entry which is preliminary data.</text>
</comment>
<evidence type="ECO:0000256" key="7">
    <source>
        <dbReference type="SAM" id="SignalP"/>
    </source>
</evidence>
<feature type="domain" description="G-protein coupled receptors family 2 profile 2" evidence="8">
    <location>
        <begin position="459"/>
        <end position="707"/>
    </location>
</feature>
<keyword evidence="7" id="KW-0732">Signal</keyword>
<dbReference type="PANTHER" id="PTHR45902">
    <property type="entry name" value="LATROPHILIN RECEPTOR-LIKE PROTEIN A"/>
    <property type="match status" value="1"/>
</dbReference>
<feature type="signal peptide" evidence="7">
    <location>
        <begin position="1"/>
        <end position="20"/>
    </location>
</feature>
<dbReference type="InterPro" id="IPR036024">
    <property type="entry name" value="Somatomedin_B-like_dom_sf"/>
</dbReference>
<organism evidence="10 11">
    <name type="scientific">Pocillopora damicornis</name>
    <name type="common">Cauliflower coral</name>
    <name type="synonym">Millepora damicornis</name>
    <dbReference type="NCBI Taxonomy" id="46731"/>
    <lineage>
        <taxon>Eukaryota</taxon>
        <taxon>Metazoa</taxon>
        <taxon>Cnidaria</taxon>
        <taxon>Anthozoa</taxon>
        <taxon>Hexacorallia</taxon>
        <taxon>Scleractinia</taxon>
        <taxon>Astrocoeniina</taxon>
        <taxon>Pocilloporidae</taxon>
        <taxon>Pocillopora</taxon>
    </lineage>
</organism>
<feature type="chain" id="PRO_5018294178" description="G-protein coupled receptors family 2 profile 2 domain-containing protein" evidence="7">
    <location>
        <begin position="21"/>
        <end position="744"/>
    </location>
</feature>
<dbReference type="GO" id="GO:0007166">
    <property type="term" value="P:cell surface receptor signaling pathway"/>
    <property type="evidence" value="ECO:0007669"/>
    <property type="project" value="InterPro"/>
</dbReference>
<dbReference type="GO" id="GO:0004930">
    <property type="term" value="F:G protein-coupled receptor activity"/>
    <property type="evidence" value="ECO:0007669"/>
    <property type="project" value="InterPro"/>
</dbReference>
<feature type="transmembrane region" description="Helical" evidence="6">
    <location>
        <begin position="524"/>
        <end position="547"/>
    </location>
</feature>
<dbReference type="InterPro" id="IPR000832">
    <property type="entry name" value="GPCR_2_secretin-like"/>
</dbReference>
<dbReference type="PRINTS" id="PR02001">
    <property type="entry name" value="GCR1CAMPR"/>
</dbReference>
<dbReference type="PROSITE" id="PS50958">
    <property type="entry name" value="SMB_2"/>
    <property type="match status" value="1"/>
</dbReference>
<evidence type="ECO:0000256" key="2">
    <source>
        <dbReference type="ARBA" id="ARBA00022692"/>
    </source>
</evidence>
<dbReference type="SUPFAM" id="SSF90188">
    <property type="entry name" value="Somatomedin B domain"/>
    <property type="match status" value="1"/>
</dbReference>
<dbReference type="Proteomes" id="UP000275408">
    <property type="component" value="Unassembled WGS sequence"/>
</dbReference>
<dbReference type="EMBL" id="RCHS01002278">
    <property type="protein sequence ID" value="RMX48411.1"/>
    <property type="molecule type" value="Genomic_DNA"/>
</dbReference>
<dbReference type="InterPro" id="IPR001212">
    <property type="entry name" value="Somatomedin_B_dom"/>
</dbReference>
<reference evidence="10 11" key="1">
    <citation type="journal article" date="2018" name="Sci. Rep.">
        <title>Comparative analysis of the Pocillopora damicornis genome highlights role of immune system in coral evolution.</title>
        <authorList>
            <person name="Cunning R."/>
            <person name="Bay R.A."/>
            <person name="Gillette P."/>
            <person name="Baker A.C."/>
            <person name="Traylor-Knowles N."/>
        </authorList>
    </citation>
    <scope>NUCLEOTIDE SEQUENCE [LARGE SCALE GENOMIC DNA]</scope>
    <source>
        <strain evidence="10">RSMAS</strain>
        <tissue evidence="10">Whole animal</tissue>
    </source>
</reference>
<evidence type="ECO:0000256" key="5">
    <source>
        <dbReference type="ARBA" id="ARBA00023157"/>
    </source>
</evidence>
<dbReference type="OMA" id="NATTFWN"/>
<name>A0A3M6U485_POCDA</name>
<protein>
    <recommendedName>
        <fullName evidence="12">G-protein coupled receptors family 2 profile 2 domain-containing protein</fullName>
    </recommendedName>
</protein>
<evidence type="ECO:0000259" key="9">
    <source>
        <dbReference type="PROSITE" id="PS50958"/>
    </source>
</evidence>
<feature type="transmembrane region" description="Helical" evidence="6">
    <location>
        <begin position="655"/>
        <end position="677"/>
    </location>
</feature>
<dbReference type="PANTHER" id="PTHR45902:SF4">
    <property type="entry name" value="G-PROTEIN COUPLED RECEPTORS FAMILY 2 PROFILE 2 DOMAIN-CONTAINING PROTEIN"/>
    <property type="match status" value="1"/>
</dbReference>
<keyword evidence="2 6" id="KW-0812">Transmembrane</keyword>
<dbReference type="InterPro" id="IPR017981">
    <property type="entry name" value="GPCR_2-like_7TM"/>
</dbReference>
<evidence type="ECO:0000256" key="4">
    <source>
        <dbReference type="ARBA" id="ARBA00023136"/>
    </source>
</evidence>
<feature type="transmembrane region" description="Helical" evidence="6">
    <location>
        <begin position="461"/>
        <end position="483"/>
    </location>
</feature>
<dbReference type="PROSITE" id="PS50261">
    <property type="entry name" value="G_PROTEIN_RECEP_F2_4"/>
    <property type="match status" value="1"/>
</dbReference>
<keyword evidence="3 6" id="KW-1133">Transmembrane helix</keyword>
<evidence type="ECO:0000313" key="11">
    <source>
        <dbReference type="Proteomes" id="UP000275408"/>
    </source>
</evidence>
<dbReference type="PROSITE" id="PS00524">
    <property type="entry name" value="SMB_1"/>
    <property type="match status" value="1"/>
</dbReference>
<feature type="transmembrane region" description="Helical" evidence="6">
    <location>
        <begin position="495"/>
        <end position="512"/>
    </location>
</feature>
<comment type="subcellular location">
    <subcellularLocation>
        <location evidence="1">Membrane</location>
        <topology evidence="1">Multi-pass membrane protein</topology>
    </subcellularLocation>
</comment>
<dbReference type="InterPro" id="IPR053231">
    <property type="entry name" value="GPCR_LN-TM7"/>
</dbReference>
<dbReference type="InterPro" id="IPR022343">
    <property type="entry name" value="GCR1-cAMP_receptor"/>
</dbReference>
<dbReference type="SUPFAM" id="SSF81321">
    <property type="entry name" value="Family A G protein-coupled receptor-like"/>
    <property type="match status" value="1"/>
</dbReference>
<keyword evidence="5" id="KW-1015">Disulfide bond</keyword>
<dbReference type="GO" id="GO:0016020">
    <property type="term" value="C:membrane"/>
    <property type="evidence" value="ECO:0007669"/>
    <property type="project" value="UniProtKB-SubCell"/>
</dbReference>
<keyword evidence="11" id="KW-1185">Reference proteome</keyword>
<accession>A0A3M6U485</accession>
<dbReference type="CDD" id="cd15039">
    <property type="entry name" value="7tmB3_Methuselah-like"/>
    <property type="match status" value="1"/>
</dbReference>
<feature type="transmembrane region" description="Helical" evidence="6">
    <location>
        <begin position="683"/>
        <end position="704"/>
    </location>
</feature>
<dbReference type="Gene3D" id="1.20.1070.10">
    <property type="entry name" value="Rhodopsin 7-helix transmembrane proteins"/>
    <property type="match status" value="1"/>
</dbReference>
<dbReference type="AlphaFoldDB" id="A0A3M6U485"/>
<sequence>MLILIFTVMLFCGFEKAANSSVPAPNTTGLQPPPFTPASGIQPSLSTPAPVKDLLIQYHNKTISTSSLLIRLNMTSSPFDMTRMCPSPEYSCTRICPLDDQDQERAYKRPCYCDTLCFKLGDCCFDYFLRCKVSKTPKKSPTKQKCIKTNNSTDYGFVMISSCPSNNPDQSLNSLCVEKPTATNLLRLLPVTDMEEKLTYKNVFCSKCNHAKNQTYWKFSASCKGISTHNVPKDRSQMLEYIMTRCEWEFKAPTGNKHLLKQCLAIEQSCSDPTVIQAEPLLPDLCSFYAFPVCYSAQEKNPHCEICKGKDISAYSCACFSVNPPPPPPPPTKPGTPPLDILFDFSSSFHTIRLGKQKTVVMNKLCAEGTVFDPFTEKCIQVSVHIATNNESSINCSFVEMELNSVRIQTNGSVWIPLHKQSYGNESFFINGSSLFLCMNLSRNYVVTETVASRKITPRQVLTYIGCTTSIISLLFLLGTYIAIAELRNLPGKNLMNLSCAMLLYHTMFFLSGETDKPHFCMTVSILLHYFLLCSFFWMGVLAFDVAKTFGATGQPAHSRSSGNTNALMVYCAFAWITPALVVITSVTLDKTDAFSIGYGDIFCWISNGKALLLVLGLPVAVIIIFNIAALSYTMASIWKVKKTTRHVTSNETSLLILYLKLSSSIGFTWILGFIVPFAKVEFLNYLFVILNSLQGFFIFLAFVANKRTYSKIKAYCVSRFSPTNHTDTNECQSGSTHVRKITT</sequence>
<evidence type="ECO:0008006" key="12">
    <source>
        <dbReference type="Google" id="ProtNLM"/>
    </source>
</evidence>